<protein>
    <submittedName>
        <fullName evidence="3">Uncharacterized protein LOC106071760</fullName>
    </submittedName>
</protein>
<dbReference type="RefSeq" id="XP_055862195.1">
    <property type="nucleotide sequence ID" value="XM_056006220.1"/>
</dbReference>
<reference evidence="3" key="1">
    <citation type="submission" date="2025-08" db="UniProtKB">
        <authorList>
            <consortium name="RefSeq"/>
        </authorList>
    </citation>
    <scope>IDENTIFICATION</scope>
</reference>
<dbReference type="Proteomes" id="UP001165740">
    <property type="component" value="Chromosome 12"/>
</dbReference>
<keyword evidence="2" id="KW-1185">Reference proteome</keyword>
<evidence type="ECO:0000256" key="1">
    <source>
        <dbReference type="SAM" id="MobiDB-lite"/>
    </source>
</evidence>
<dbReference type="SMART" id="SM00028">
    <property type="entry name" value="TPR"/>
    <property type="match status" value="2"/>
</dbReference>
<organism evidence="2 3">
    <name type="scientific">Biomphalaria glabrata</name>
    <name type="common">Bloodfluke planorb</name>
    <name type="synonym">Freshwater snail</name>
    <dbReference type="NCBI Taxonomy" id="6526"/>
    <lineage>
        <taxon>Eukaryota</taxon>
        <taxon>Metazoa</taxon>
        <taxon>Spiralia</taxon>
        <taxon>Lophotrochozoa</taxon>
        <taxon>Mollusca</taxon>
        <taxon>Gastropoda</taxon>
        <taxon>Heterobranchia</taxon>
        <taxon>Euthyneura</taxon>
        <taxon>Panpulmonata</taxon>
        <taxon>Hygrophila</taxon>
        <taxon>Lymnaeoidea</taxon>
        <taxon>Planorbidae</taxon>
        <taxon>Biomphalaria</taxon>
    </lineage>
</organism>
<dbReference type="GeneID" id="106071760"/>
<dbReference type="SUPFAM" id="SSF48452">
    <property type="entry name" value="TPR-like"/>
    <property type="match status" value="1"/>
</dbReference>
<dbReference type="OMA" id="IFSINCK"/>
<sequence length="1276" mass="145496">MGEIFPGHFYTRNNMNFSDKVPPVHGDGTRFYPNYQQMFSQELAHFSCVNVAGFIESEEDNRREHVIGDKVCLDQRAPHWDSTEWREDRPDRHTNSVFHSTGTSGQVDLFRGSSPRVLPLDGHQMDNPGMREITNHRGNRQHSGTYVIRARLSEKDQIKRLVLPGNVVQVCGPPMVGKSVLVDQVVEEIRESNQNLEIFSINCKHLNSLQQVLIKVHKTLFEATTTLNPVDLEDTARFVKKIKSVLQVKCCSHHVFVFHKTETLRHAGEDHAFLDFLSGLVRSDCQVHVTGTTAVFTTFQQFPVIGEHVTGVQVGMLTDPLDILTFLQHYAPGSCVRDYVDICQRFLCLPEAVRRLAEEYLSISSQRPPPGNLLSIVCRDKDLLYHIFHKRATEVKSWIGNKRDFDFLTTLVQSSLNVLTEESIREIYQRRNLHQNYEDWSVCYRQLLKKYILLRSRGTHSLSIHPLVLYYCNMHGLRPHSSSVNDHSTKSHTQLLCRVLMKTDKAMLSISPRGHVFGCKVKDWPYTKQLMQTAIQDATGGYKAFLKVAVSAREVIISSCPNEAKAFYTVLLHSARCYGTSSQVAVVEACLALTITISKDADCKSSDQHFESALKVLKANGPTFFYRWAQRKRGITLHRQGYHMKSLEAFKESKMIPAHLAMLPSTDDILSVPDSQADEDLVSAQIHESIPLIFTGENIKARNMLLQLKSSVPDIEHHPDYSILLNSIGLTLERAENKIQEALVWYQKSVIARKPLRAISPEILTIPMVNIGMAFFQTGQFDKCEKCLQQVIAIRRQTEWQHFYTALTLFNLGIMKWTTGRASEAFNDVKEALNILQKKSTTHHFTLAVRLALSHIQLTRDVKGNQGEDTVVDHLQKMAQFHQNFPSHNSNEEQHCMLSFHEHQLIIHWKNSKETFDFHKRCLSKMFQDMSRMPSKFPACMHLAERETILDYVQTTGYDSLDYNYLMRHMRNVCRFCQIIASVYNLNAWSLVFDELLGKKTILSASQCSVNQSCKARINHFQAAITKSYESETQRKCVEYPNPSFKSSSLLRKLSHQLSQTIERDNSNTLVKRSGYGETLFERRTDMNVTTCRENYNIQHEATQGDWCAHSNRKTITRNISLLHKTPIMQASHTVATSSQNTVGSDNTSCSDNNVYRLNRKSFRDISGHRIDSSTCTGNDHRLRHNGPEDLDNVNNEPPIIKETSIVARAQPVTTYLRVAEVSGEEGSHKSAENSSLSSSVVVELHSCREVDPDYTDLPELVSLNSSIVRDFYVDL</sequence>
<accession>A0A9W2YHL8</accession>
<name>A0A9W2YHL8_BIOGL</name>
<dbReference type="AlphaFoldDB" id="A0A9W2YHL8"/>
<dbReference type="InterPro" id="IPR011990">
    <property type="entry name" value="TPR-like_helical_dom_sf"/>
</dbReference>
<dbReference type="InterPro" id="IPR027417">
    <property type="entry name" value="P-loop_NTPase"/>
</dbReference>
<feature type="compositionally biased region" description="Basic and acidic residues" evidence="1">
    <location>
        <begin position="83"/>
        <end position="94"/>
    </location>
</feature>
<dbReference type="SUPFAM" id="SSF52540">
    <property type="entry name" value="P-loop containing nucleoside triphosphate hydrolases"/>
    <property type="match status" value="1"/>
</dbReference>
<dbReference type="Gene3D" id="3.40.50.300">
    <property type="entry name" value="P-loop containing nucleotide triphosphate hydrolases"/>
    <property type="match status" value="1"/>
</dbReference>
<evidence type="ECO:0000313" key="2">
    <source>
        <dbReference type="Proteomes" id="UP001165740"/>
    </source>
</evidence>
<dbReference type="Pfam" id="PF13424">
    <property type="entry name" value="TPR_12"/>
    <property type="match status" value="1"/>
</dbReference>
<dbReference type="OrthoDB" id="6161812at2759"/>
<dbReference type="Gene3D" id="1.25.40.10">
    <property type="entry name" value="Tetratricopeptide repeat domain"/>
    <property type="match status" value="1"/>
</dbReference>
<feature type="region of interest" description="Disordered" evidence="1">
    <location>
        <begin position="83"/>
        <end position="104"/>
    </location>
</feature>
<evidence type="ECO:0000313" key="3">
    <source>
        <dbReference type="RefSeq" id="XP_055862195.1"/>
    </source>
</evidence>
<gene>
    <name evidence="3" type="primary">LOC106071760</name>
</gene>
<dbReference type="InterPro" id="IPR019734">
    <property type="entry name" value="TPR_rpt"/>
</dbReference>
<proteinExistence type="predicted"/>
<feature type="compositionally biased region" description="Polar residues" evidence="1">
    <location>
        <begin position="95"/>
        <end position="104"/>
    </location>
</feature>